<feature type="transmembrane region" description="Helical" evidence="5">
    <location>
        <begin position="361"/>
        <end position="380"/>
    </location>
</feature>
<evidence type="ECO:0000256" key="5">
    <source>
        <dbReference type="SAM" id="Phobius"/>
    </source>
</evidence>
<evidence type="ECO:0000256" key="1">
    <source>
        <dbReference type="ARBA" id="ARBA00004141"/>
    </source>
</evidence>
<feature type="transmembrane region" description="Helical" evidence="5">
    <location>
        <begin position="237"/>
        <end position="262"/>
    </location>
</feature>
<dbReference type="OrthoDB" id="2406134at2"/>
<dbReference type="EMBL" id="MTJL01000054">
    <property type="protein sequence ID" value="OMH98395.1"/>
    <property type="molecule type" value="Genomic_DNA"/>
</dbReference>
<feature type="transmembrane region" description="Helical" evidence="5">
    <location>
        <begin position="277"/>
        <end position="300"/>
    </location>
</feature>
<comment type="caution">
    <text evidence="7">The sequence shown here is derived from an EMBL/GenBank/DDBJ whole genome shotgun (WGS) entry which is preliminary data.</text>
</comment>
<feature type="domain" description="ABC-2 type transporter transmembrane" evidence="6">
    <location>
        <begin position="15"/>
        <end position="375"/>
    </location>
</feature>
<dbReference type="RefSeq" id="WP_076763717.1">
    <property type="nucleotide sequence ID" value="NZ_JARMMK010000014.1"/>
</dbReference>
<dbReference type="GO" id="GO:0016020">
    <property type="term" value="C:membrane"/>
    <property type="evidence" value="ECO:0007669"/>
    <property type="project" value="UniProtKB-SubCell"/>
</dbReference>
<dbReference type="Pfam" id="PF12698">
    <property type="entry name" value="ABC2_membrane_3"/>
    <property type="match status" value="1"/>
</dbReference>
<sequence length="400" mass="43744">MKLRKEKLVILAPLIVLLVTMVFSLTLIPSVHPTPKNLPIAIVNEDQGVELPGQGKINVGADIVLQIKNSQQAEESAVKWIEVKNEKNVREELNERKYYAALIIPKNFSRKQSSFLTAHPAGAEVKVLINQGANTMAANTAGQMLNQVVENINQRVREDTLAALEKQGAALNVQQAGALASPISKKTENVNETGAYSANGNAPVSLVQPLWMASIAGALLMFAAVRKIQVSNRTEALLSRLLQVLIGAVLAFTAGYGLVWIASEWVGMNIPQFHDTALFITVCYFGFYLMVAAVTAWVGFSGAGMFGLLFFFGTPLLTMAPELMPALYRDWLYSWLPMRFASEGLRDMLFFDKGLSMNQPVTVLLSIASVSFLVLLASVLKRRNLSKKAGERISYEGGAR</sequence>
<dbReference type="PANTHER" id="PTHR43077">
    <property type="entry name" value="TRANSPORT PERMEASE YVFS-RELATED"/>
    <property type="match status" value="1"/>
</dbReference>
<dbReference type="Gene3D" id="3.40.1710.10">
    <property type="entry name" value="abc type-2 transporter like domain"/>
    <property type="match status" value="1"/>
</dbReference>
<keyword evidence="3 5" id="KW-1133">Transmembrane helix</keyword>
<keyword evidence="2 5" id="KW-0812">Transmembrane</keyword>
<dbReference type="AlphaFoldDB" id="A0A1R1Q7E9"/>
<evidence type="ECO:0000313" key="8">
    <source>
        <dbReference type="Proteomes" id="UP000187367"/>
    </source>
</evidence>
<accession>A0A1R1RIA7</accession>
<evidence type="ECO:0000256" key="3">
    <source>
        <dbReference type="ARBA" id="ARBA00022989"/>
    </source>
</evidence>
<comment type="subcellular location">
    <subcellularLocation>
        <location evidence="1">Membrane</location>
        <topology evidence="1">Multi-pass membrane protein</topology>
    </subcellularLocation>
</comment>
<feature type="transmembrane region" description="Helical" evidence="5">
    <location>
        <begin position="206"/>
        <end position="225"/>
    </location>
</feature>
<protein>
    <submittedName>
        <fullName evidence="7">Phage infection protein</fullName>
    </submittedName>
</protein>
<keyword evidence="4 5" id="KW-0472">Membrane</keyword>
<evidence type="ECO:0000259" key="6">
    <source>
        <dbReference type="Pfam" id="PF12698"/>
    </source>
</evidence>
<evidence type="ECO:0000256" key="4">
    <source>
        <dbReference type="ARBA" id="ARBA00023136"/>
    </source>
</evidence>
<accession>A0A1R1Q7E9</accession>
<proteinExistence type="predicted"/>
<evidence type="ECO:0000313" key="7">
    <source>
        <dbReference type="EMBL" id="OMH98395.1"/>
    </source>
</evidence>
<gene>
    <name evidence="7" type="ORF">BW143_21530</name>
</gene>
<keyword evidence="8" id="KW-1185">Reference proteome</keyword>
<dbReference type="GO" id="GO:0140359">
    <property type="term" value="F:ABC-type transporter activity"/>
    <property type="evidence" value="ECO:0007669"/>
    <property type="project" value="InterPro"/>
</dbReference>
<dbReference type="PANTHER" id="PTHR43077:SF5">
    <property type="entry name" value="PHAGE INFECTION PROTEIN"/>
    <property type="match status" value="1"/>
</dbReference>
<dbReference type="InterPro" id="IPR013525">
    <property type="entry name" value="ABC2_TM"/>
</dbReference>
<evidence type="ECO:0000256" key="2">
    <source>
        <dbReference type="ARBA" id="ARBA00022692"/>
    </source>
</evidence>
<organism evidence="7 8">
    <name type="scientific">Bacillus swezeyi</name>
    <dbReference type="NCBI Taxonomy" id="1925020"/>
    <lineage>
        <taxon>Bacteria</taxon>
        <taxon>Bacillati</taxon>
        <taxon>Bacillota</taxon>
        <taxon>Bacilli</taxon>
        <taxon>Bacillales</taxon>
        <taxon>Bacillaceae</taxon>
        <taxon>Bacillus</taxon>
    </lineage>
</organism>
<feature type="transmembrane region" description="Helical" evidence="5">
    <location>
        <begin position="307"/>
        <end position="328"/>
    </location>
</feature>
<reference evidence="7 8" key="1">
    <citation type="submission" date="2017-01" db="EMBL/GenBank/DDBJ databases">
        <title>Bacillus phylogenomics.</title>
        <authorList>
            <person name="Dunlap C."/>
        </authorList>
    </citation>
    <scope>NUCLEOTIDE SEQUENCE [LARGE SCALE GENOMIC DNA]</scope>
    <source>
        <strain evidence="7 8">NRRL B-41282</strain>
    </source>
</reference>
<dbReference type="InterPro" id="IPR051328">
    <property type="entry name" value="T7SS_ABC-Transporter"/>
</dbReference>
<name>A0A1R1Q7E9_9BACI</name>
<dbReference type="Proteomes" id="UP000187367">
    <property type="component" value="Unassembled WGS sequence"/>
</dbReference>